<dbReference type="OrthoDB" id="35799at2759"/>
<dbReference type="GeneID" id="115890860"/>
<evidence type="ECO:0000256" key="5">
    <source>
        <dbReference type="ARBA" id="ARBA00022781"/>
    </source>
</evidence>
<dbReference type="FunCoup" id="A0A6J2YV55">
    <property type="interactions" value="1477"/>
</dbReference>
<evidence type="ECO:0000256" key="2">
    <source>
        <dbReference type="ARBA" id="ARBA00006842"/>
    </source>
</evidence>
<keyword evidence="11" id="KW-1185">Reference proteome</keyword>
<dbReference type="KEGG" id="soy:115890860"/>
<proteinExistence type="inferred from homology"/>
<protein>
    <recommendedName>
        <fullName evidence="10">ATP synthase subunit d, mitochondrial</fullName>
    </recommendedName>
</protein>
<evidence type="ECO:0000256" key="9">
    <source>
        <dbReference type="ARBA" id="ARBA00023136"/>
    </source>
</evidence>
<evidence type="ECO:0000313" key="11">
    <source>
        <dbReference type="Proteomes" id="UP000504635"/>
    </source>
</evidence>
<dbReference type="AlphaFoldDB" id="A0A6J2YV55"/>
<reference evidence="12" key="1">
    <citation type="submission" date="2025-08" db="UniProtKB">
        <authorList>
            <consortium name="RefSeq"/>
        </authorList>
    </citation>
    <scope>IDENTIFICATION</scope>
    <source>
        <tissue evidence="12">Gonads</tissue>
    </source>
</reference>
<dbReference type="GO" id="GO:0015078">
    <property type="term" value="F:proton transmembrane transporter activity"/>
    <property type="evidence" value="ECO:0007669"/>
    <property type="project" value="InterPro"/>
</dbReference>
<evidence type="ECO:0000256" key="4">
    <source>
        <dbReference type="ARBA" id="ARBA00022547"/>
    </source>
</evidence>
<keyword evidence="8 10" id="KW-0496">Mitochondrion</keyword>
<keyword evidence="4" id="KW-0138">CF(0)</keyword>
<dbReference type="InterPro" id="IPR008689">
    <property type="entry name" value="ATP_synth_F0_dsu_mt"/>
</dbReference>
<comment type="function">
    <text evidence="10">Mitochondrial membrane ATP synthase (F(1)F(0) ATP synthase or Complex V) produces ATP from ADP in the presence of a proton gradient across the membrane which is generated by electron transport complexes of the respiratory chain. F-type ATPases consist of two structural domains, F(1) - containing the extramembraneous catalytic core, and F(0) - containing the membrane proton channel, linked together by a central stalk and a peripheral stalk. During catalysis, ATP synthesis in the catalytic domain of F(1) is coupled via a rotary mechanism of the central stalk subunits to proton translocation.</text>
</comment>
<keyword evidence="6 10" id="KW-0999">Mitochondrion inner membrane</keyword>
<dbReference type="InParanoid" id="A0A6J2YV55"/>
<evidence type="ECO:0000256" key="8">
    <source>
        <dbReference type="ARBA" id="ARBA00023128"/>
    </source>
</evidence>
<dbReference type="GO" id="GO:0045259">
    <property type="term" value="C:proton-transporting ATP synthase complex"/>
    <property type="evidence" value="ECO:0007669"/>
    <property type="project" value="UniProtKB-KW"/>
</dbReference>
<evidence type="ECO:0000256" key="10">
    <source>
        <dbReference type="PIRNR" id="PIRNR005514"/>
    </source>
</evidence>
<keyword evidence="9 10" id="KW-0472">Membrane</keyword>
<dbReference type="RefSeq" id="XP_030767071.1">
    <property type="nucleotide sequence ID" value="XM_030911211.1"/>
</dbReference>
<dbReference type="InterPro" id="IPR036228">
    <property type="entry name" value="ATP_synth_F0_dsu_sf_mt"/>
</dbReference>
<organism evidence="11 12">
    <name type="scientific">Sitophilus oryzae</name>
    <name type="common">Rice weevil</name>
    <name type="synonym">Curculio oryzae</name>
    <dbReference type="NCBI Taxonomy" id="7048"/>
    <lineage>
        <taxon>Eukaryota</taxon>
        <taxon>Metazoa</taxon>
        <taxon>Ecdysozoa</taxon>
        <taxon>Arthropoda</taxon>
        <taxon>Hexapoda</taxon>
        <taxon>Insecta</taxon>
        <taxon>Pterygota</taxon>
        <taxon>Neoptera</taxon>
        <taxon>Endopterygota</taxon>
        <taxon>Coleoptera</taxon>
        <taxon>Polyphaga</taxon>
        <taxon>Cucujiformia</taxon>
        <taxon>Curculionidae</taxon>
        <taxon>Dryophthorinae</taxon>
        <taxon>Sitophilus</taxon>
    </lineage>
</organism>
<evidence type="ECO:0000256" key="6">
    <source>
        <dbReference type="ARBA" id="ARBA00022792"/>
    </source>
</evidence>
<dbReference type="Gene3D" id="6.10.280.70">
    <property type="match status" value="1"/>
</dbReference>
<keyword evidence="5 10" id="KW-0375">Hydrogen ion transport</keyword>
<comment type="subcellular location">
    <subcellularLocation>
        <location evidence="1 10">Mitochondrion inner membrane</location>
    </subcellularLocation>
</comment>
<evidence type="ECO:0000313" key="12">
    <source>
        <dbReference type="RefSeq" id="XP_030767071.1"/>
    </source>
</evidence>
<dbReference type="GO" id="GO:0005743">
    <property type="term" value="C:mitochondrial inner membrane"/>
    <property type="evidence" value="ECO:0007669"/>
    <property type="project" value="UniProtKB-SubCell"/>
</dbReference>
<dbReference type="Proteomes" id="UP000504635">
    <property type="component" value="Unplaced"/>
</dbReference>
<dbReference type="PANTHER" id="PTHR12700">
    <property type="entry name" value="ATP SYNTHASE SUBUNIT D, MITOCHONDRIAL"/>
    <property type="match status" value="1"/>
</dbReference>
<accession>A0A6J2YV55</accession>
<evidence type="ECO:0000256" key="3">
    <source>
        <dbReference type="ARBA" id="ARBA00022448"/>
    </source>
</evidence>
<dbReference type="SUPFAM" id="SSF161065">
    <property type="entry name" value="ATP synthase D chain-like"/>
    <property type="match status" value="1"/>
</dbReference>
<name>A0A6J2YV55_SITOR</name>
<gene>
    <name evidence="12" type="primary">LOC115890860</name>
</gene>
<sequence>MAAKRIAQSSINWSQLSERVPEHQRHIFLAFKSKSDSYLRRVLAQPESPPAIDWSYYKQHVPVAGMVDDFQKQYTALNIPFPPDTVSKQIDAQEKEIKADIEKFKVESTARITEYKKQLAHLAGLLPYEQMTMEDYRDAYPETALDPINRPTYWPHDAEEQIDYVAKDAPPSAH</sequence>
<dbReference type="CTD" id="42291"/>
<comment type="similarity">
    <text evidence="2 10">Belongs to the ATPase d subunit family.</text>
</comment>
<evidence type="ECO:0000256" key="1">
    <source>
        <dbReference type="ARBA" id="ARBA00004273"/>
    </source>
</evidence>
<dbReference type="GO" id="GO:0015986">
    <property type="term" value="P:proton motive force-driven ATP synthesis"/>
    <property type="evidence" value="ECO:0007669"/>
    <property type="project" value="UniProtKB-UniRule"/>
</dbReference>
<dbReference type="Pfam" id="PF05873">
    <property type="entry name" value="Mt_ATP-synt_D"/>
    <property type="match status" value="1"/>
</dbReference>
<dbReference type="PIRSF" id="PIRSF005514">
    <property type="entry name" value="ATPase_F0_D_mt"/>
    <property type="match status" value="1"/>
</dbReference>
<keyword evidence="3 10" id="KW-0813">Transport</keyword>
<evidence type="ECO:0000256" key="7">
    <source>
        <dbReference type="ARBA" id="ARBA00023065"/>
    </source>
</evidence>
<keyword evidence="7 10" id="KW-0406">Ion transport</keyword>